<dbReference type="OrthoDB" id="9815356at2"/>
<evidence type="ECO:0000256" key="1">
    <source>
        <dbReference type="ARBA" id="ARBA00022692"/>
    </source>
</evidence>
<reference evidence="6 7" key="1">
    <citation type="journal article" date="2015" name="Genome Announc.">
        <title>Draft Genome Sequence of Burkholderia sp. Strain PML1(12), an Ectomycorrhizosphere-Inhabiting Bacterium with Effective Mineral-Weathering Ability.</title>
        <authorList>
            <person name="Uroz S."/>
            <person name="Oger P."/>
        </authorList>
    </citation>
    <scope>NUCLEOTIDE SEQUENCE [LARGE SCALE GENOMIC DNA]</scope>
    <source>
        <strain evidence="7">PML1(12)</strain>
    </source>
</reference>
<dbReference type="AlphaFoldDB" id="A0A0J1CMB4"/>
<feature type="transmembrane region" description="Helical" evidence="4">
    <location>
        <begin position="168"/>
        <end position="186"/>
    </location>
</feature>
<dbReference type="Gene3D" id="1.20.1250.20">
    <property type="entry name" value="MFS general substrate transporter like domains"/>
    <property type="match status" value="1"/>
</dbReference>
<keyword evidence="1 4" id="KW-0812">Transmembrane</keyword>
<sequence>MTRSHVSTRPLAKATLILLALMCGISIGSAYYAQPLLPAIGRAFHVSDAAIGLVPMLTQIGIGAGVLIFMPLGDIVDNRKLILLLVGAHVVTLALVASSRTANMLYWSSTLMGLTTIAPYLLPPFAAKLSPPESRGHVTGFLARGFFAGILLARTVSGYAGYYLAWNAVYWIALAAMLIVAVLFASHVPASRPTLRLGYGQLLRSLVTVFLQEPKLRLAALTQGLLFGAFNAFWTSLAFYLETPQFHLPSYVAGLFGVVGLAGALGAPLFGKLADRRGPEFAVKLGTSIALLSWVIFAFLGGSLAGLIVGVLLLDLGITASHVSNQTIIYRLAPEIRSRVTTLYILGLFTGGAGLSRLATLVWAAHGWHGVCTLGLAVTVIAAVVNFVPGKRPVTDATAKRVWME</sequence>
<gene>
    <name evidence="6" type="ORF">EOS_33755</name>
</gene>
<evidence type="ECO:0000259" key="5">
    <source>
        <dbReference type="PROSITE" id="PS50850"/>
    </source>
</evidence>
<accession>A0A0J1CMB4</accession>
<dbReference type="SUPFAM" id="SSF103473">
    <property type="entry name" value="MFS general substrate transporter"/>
    <property type="match status" value="1"/>
</dbReference>
<dbReference type="GO" id="GO:0022857">
    <property type="term" value="F:transmembrane transporter activity"/>
    <property type="evidence" value="ECO:0007669"/>
    <property type="project" value="InterPro"/>
</dbReference>
<dbReference type="PATRIC" id="fig|908627.4.peg.7551"/>
<dbReference type="PROSITE" id="PS50850">
    <property type="entry name" value="MFS"/>
    <property type="match status" value="1"/>
</dbReference>
<keyword evidence="2 4" id="KW-1133">Transmembrane helix</keyword>
<feature type="transmembrane region" description="Helical" evidence="4">
    <location>
        <begin position="104"/>
        <end position="122"/>
    </location>
</feature>
<organism evidence="6 7">
    <name type="scientific">Caballeronia mineralivorans PML1(12)</name>
    <dbReference type="NCBI Taxonomy" id="908627"/>
    <lineage>
        <taxon>Bacteria</taxon>
        <taxon>Pseudomonadati</taxon>
        <taxon>Pseudomonadota</taxon>
        <taxon>Betaproteobacteria</taxon>
        <taxon>Burkholderiales</taxon>
        <taxon>Burkholderiaceae</taxon>
        <taxon>Caballeronia</taxon>
    </lineage>
</organism>
<evidence type="ECO:0000256" key="4">
    <source>
        <dbReference type="SAM" id="Phobius"/>
    </source>
</evidence>
<keyword evidence="7" id="KW-1185">Reference proteome</keyword>
<dbReference type="EMBL" id="AEJF01000199">
    <property type="protein sequence ID" value="KLU21857.1"/>
    <property type="molecule type" value="Genomic_DNA"/>
</dbReference>
<feature type="transmembrane region" description="Helical" evidence="4">
    <location>
        <begin position="142"/>
        <end position="162"/>
    </location>
</feature>
<protein>
    <recommendedName>
        <fullName evidence="5">Major facilitator superfamily (MFS) profile domain-containing protein</fullName>
    </recommendedName>
</protein>
<name>A0A0J1CMB4_9BURK</name>
<keyword evidence="3 4" id="KW-0472">Membrane</keyword>
<feature type="transmembrane region" description="Helical" evidence="4">
    <location>
        <begin position="81"/>
        <end position="98"/>
    </location>
</feature>
<feature type="transmembrane region" description="Helical" evidence="4">
    <location>
        <begin position="49"/>
        <end position="69"/>
    </location>
</feature>
<evidence type="ECO:0000313" key="6">
    <source>
        <dbReference type="EMBL" id="KLU21857.1"/>
    </source>
</evidence>
<dbReference type="Proteomes" id="UP000035963">
    <property type="component" value="Unassembled WGS sequence"/>
</dbReference>
<dbReference type="PANTHER" id="PTHR42910">
    <property type="entry name" value="TRANSPORTER SCO4007-RELATED"/>
    <property type="match status" value="1"/>
</dbReference>
<dbReference type="RefSeq" id="WP_047896554.1">
    <property type="nucleotide sequence ID" value="NZ_AEJF01000199.1"/>
</dbReference>
<feature type="domain" description="Major facilitator superfamily (MFS) profile" evidence="5">
    <location>
        <begin position="12"/>
        <end position="394"/>
    </location>
</feature>
<evidence type="ECO:0000256" key="3">
    <source>
        <dbReference type="ARBA" id="ARBA00023136"/>
    </source>
</evidence>
<feature type="transmembrane region" description="Helical" evidence="4">
    <location>
        <begin position="251"/>
        <end position="270"/>
    </location>
</feature>
<dbReference type="InterPro" id="IPR020846">
    <property type="entry name" value="MFS_dom"/>
</dbReference>
<comment type="caution">
    <text evidence="6">The sequence shown here is derived from an EMBL/GenBank/DDBJ whole genome shotgun (WGS) entry which is preliminary data.</text>
</comment>
<feature type="transmembrane region" description="Helical" evidence="4">
    <location>
        <begin position="368"/>
        <end position="388"/>
    </location>
</feature>
<evidence type="ECO:0000313" key="7">
    <source>
        <dbReference type="Proteomes" id="UP000035963"/>
    </source>
</evidence>
<dbReference type="CDD" id="cd17324">
    <property type="entry name" value="MFS_NepI_like"/>
    <property type="match status" value="1"/>
</dbReference>
<feature type="transmembrane region" description="Helical" evidence="4">
    <location>
        <begin position="343"/>
        <end position="362"/>
    </location>
</feature>
<dbReference type="Pfam" id="PF07690">
    <property type="entry name" value="MFS_1"/>
    <property type="match status" value="1"/>
</dbReference>
<dbReference type="InterPro" id="IPR011701">
    <property type="entry name" value="MFS"/>
</dbReference>
<dbReference type="PANTHER" id="PTHR42910:SF1">
    <property type="entry name" value="MAJOR FACILITATOR SUPERFAMILY (MFS) PROFILE DOMAIN-CONTAINING PROTEIN"/>
    <property type="match status" value="1"/>
</dbReference>
<proteinExistence type="predicted"/>
<dbReference type="InterPro" id="IPR036259">
    <property type="entry name" value="MFS_trans_sf"/>
</dbReference>
<feature type="transmembrane region" description="Helical" evidence="4">
    <location>
        <begin position="218"/>
        <end position="239"/>
    </location>
</feature>
<evidence type="ECO:0000256" key="2">
    <source>
        <dbReference type="ARBA" id="ARBA00022989"/>
    </source>
</evidence>